<evidence type="ECO:0000256" key="3">
    <source>
        <dbReference type="ARBA" id="ARBA00023163"/>
    </source>
</evidence>
<dbReference type="Proteomes" id="UP001550850">
    <property type="component" value="Unassembled WGS sequence"/>
</dbReference>
<dbReference type="PANTHER" id="PTHR30055">
    <property type="entry name" value="HTH-TYPE TRANSCRIPTIONAL REGULATOR RUTR"/>
    <property type="match status" value="1"/>
</dbReference>
<dbReference type="Pfam" id="PF00440">
    <property type="entry name" value="TetR_N"/>
    <property type="match status" value="1"/>
</dbReference>
<dbReference type="PANTHER" id="PTHR30055:SF234">
    <property type="entry name" value="HTH-TYPE TRANSCRIPTIONAL REGULATOR BETI"/>
    <property type="match status" value="1"/>
</dbReference>
<accession>A0ABV2YLX1</accession>
<evidence type="ECO:0000256" key="5">
    <source>
        <dbReference type="SAM" id="MobiDB-lite"/>
    </source>
</evidence>
<name>A0ABV2YLX1_9ACTN</name>
<dbReference type="InterPro" id="IPR009057">
    <property type="entry name" value="Homeodomain-like_sf"/>
</dbReference>
<keyword evidence="8" id="KW-1185">Reference proteome</keyword>
<evidence type="ECO:0000256" key="1">
    <source>
        <dbReference type="ARBA" id="ARBA00023015"/>
    </source>
</evidence>
<dbReference type="InterPro" id="IPR050109">
    <property type="entry name" value="HTH-type_TetR-like_transc_reg"/>
</dbReference>
<proteinExistence type="predicted"/>
<dbReference type="EMBL" id="JBEZUR010000038">
    <property type="protein sequence ID" value="MEU3556714.1"/>
    <property type="molecule type" value="Genomic_DNA"/>
</dbReference>
<evidence type="ECO:0000259" key="6">
    <source>
        <dbReference type="PROSITE" id="PS50977"/>
    </source>
</evidence>
<keyword evidence="1" id="KW-0805">Transcription regulation</keyword>
<protein>
    <submittedName>
        <fullName evidence="7">TetR family transcriptional regulator</fullName>
    </submittedName>
</protein>
<dbReference type="PROSITE" id="PS50977">
    <property type="entry name" value="HTH_TETR_2"/>
    <property type="match status" value="1"/>
</dbReference>
<dbReference type="PRINTS" id="PR00455">
    <property type="entry name" value="HTHTETR"/>
</dbReference>
<evidence type="ECO:0000256" key="4">
    <source>
        <dbReference type="PROSITE-ProRule" id="PRU00335"/>
    </source>
</evidence>
<sequence>MAARRKTHQASEMSKRAILEAVLARAVEAGYEGTTMADVARASGLPIGSVYWHFQNKEQLFVELLDHCFDVWRRTHASAGDIRELLRRSISDSAAASASLTDPAAAFWSIGLVFAFERRLEDNLARQRYLAIRREMFQFMASRLRDSYTDVPDEVAEELAHDMAVMGRALTDGFRVAAAAGDDTDFARYAELAADALESLVSARLRSRTGGATDQGPGRPARSLPRGEAG</sequence>
<evidence type="ECO:0000313" key="8">
    <source>
        <dbReference type="Proteomes" id="UP001550850"/>
    </source>
</evidence>
<dbReference type="RefSeq" id="WP_159105579.1">
    <property type="nucleotide sequence ID" value="NZ_BEVZ01000002.1"/>
</dbReference>
<comment type="caution">
    <text evidence="7">The sequence shown here is derived from an EMBL/GenBank/DDBJ whole genome shotgun (WGS) entry which is preliminary data.</text>
</comment>
<dbReference type="Gene3D" id="1.10.357.10">
    <property type="entry name" value="Tetracycline Repressor, domain 2"/>
    <property type="match status" value="1"/>
</dbReference>
<keyword evidence="3" id="KW-0804">Transcription</keyword>
<dbReference type="SUPFAM" id="SSF46689">
    <property type="entry name" value="Homeodomain-like"/>
    <property type="match status" value="1"/>
</dbReference>
<feature type="domain" description="HTH tetR-type" evidence="6">
    <location>
        <begin position="12"/>
        <end position="72"/>
    </location>
</feature>
<feature type="DNA-binding region" description="H-T-H motif" evidence="4">
    <location>
        <begin position="35"/>
        <end position="54"/>
    </location>
</feature>
<dbReference type="InterPro" id="IPR001647">
    <property type="entry name" value="HTH_TetR"/>
</dbReference>
<organism evidence="7 8">
    <name type="scientific">Streptomyces fragilis</name>
    <dbReference type="NCBI Taxonomy" id="67301"/>
    <lineage>
        <taxon>Bacteria</taxon>
        <taxon>Bacillati</taxon>
        <taxon>Actinomycetota</taxon>
        <taxon>Actinomycetes</taxon>
        <taxon>Kitasatosporales</taxon>
        <taxon>Streptomycetaceae</taxon>
        <taxon>Streptomyces</taxon>
    </lineage>
</organism>
<reference evidence="7 8" key="1">
    <citation type="submission" date="2024-06" db="EMBL/GenBank/DDBJ databases">
        <title>The Natural Products Discovery Center: Release of the First 8490 Sequenced Strains for Exploring Actinobacteria Biosynthetic Diversity.</title>
        <authorList>
            <person name="Kalkreuter E."/>
            <person name="Kautsar S.A."/>
            <person name="Yang D."/>
            <person name="Bader C.D."/>
            <person name="Teijaro C.N."/>
            <person name="Fluegel L."/>
            <person name="Davis C.M."/>
            <person name="Simpson J.R."/>
            <person name="Lauterbach L."/>
            <person name="Steele A.D."/>
            <person name="Gui C."/>
            <person name="Meng S."/>
            <person name="Li G."/>
            <person name="Viehrig K."/>
            <person name="Ye F."/>
            <person name="Su P."/>
            <person name="Kiefer A.F."/>
            <person name="Nichols A."/>
            <person name="Cepeda A.J."/>
            <person name="Yan W."/>
            <person name="Fan B."/>
            <person name="Jiang Y."/>
            <person name="Adhikari A."/>
            <person name="Zheng C.-J."/>
            <person name="Schuster L."/>
            <person name="Cowan T.M."/>
            <person name="Smanski M.J."/>
            <person name="Chevrette M.G."/>
            <person name="De Carvalho L.P.S."/>
            <person name="Shen B."/>
        </authorList>
    </citation>
    <scope>NUCLEOTIDE SEQUENCE [LARGE SCALE GENOMIC DNA]</scope>
    <source>
        <strain evidence="7 8">NPDC038104</strain>
    </source>
</reference>
<keyword evidence="2 4" id="KW-0238">DNA-binding</keyword>
<evidence type="ECO:0000256" key="2">
    <source>
        <dbReference type="ARBA" id="ARBA00023125"/>
    </source>
</evidence>
<gene>
    <name evidence="7" type="ORF">AB0E65_21235</name>
</gene>
<evidence type="ECO:0000313" key="7">
    <source>
        <dbReference type="EMBL" id="MEU3556714.1"/>
    </source>
</evidence>
<feature type="region of interest" description="Disordered" evidence="5">
    <location>
        <begin position="207"/>
        <end position="230"/>
    </location>
</feature>